<evidence type="ECO:0000313" key="5">
    <source>
        <dbReference type="Proteomes" id="UP000186817"/>
    </source>
</evidence>
<accession>A0A1Q9DWH9</accession>
<feature type="region of interest" description="Disordered" evidence="2">
    <location>
        <begin position="703"/>
        <end position="723"/>
    </location>
</feature>
<evidence type="ECO:0000256" key="1">
    <source>
        <dbReference type="SAM" id="Coils"/>
    </source>
</evidence>
<dbReference type="GO" id="GO:0016787">
    <property type="term" value="F:hydrolase activity"/>
    <property type="evidence" value="ECO:0007669"/>
    <property type="project" value="UniProtKB-KW"/>
</dbReference>
<feature type="domain" description="Peptidase S33 tripeptidyl aminopeptidase-like C-terminal" evidence="3">
    <location>
        <begin position="778"/>
        <end position="833"/>
    </location>
</feature>
<feature type="compositionally biased region" description="Low complexity" evidence="2">
    <location>
        <begin position="703"/>
        <end position="719"/>
    </location>
</feature>
<feature type="compositionally biased region" description="Basic residues" evidence="2">
    <location>
        <begin position="96"/>
        <end position="107"/>
    </location>
</feature>
<protein>
    <submittedName>
        <fullName evidence="4">Putative hydrolase</fullName>
    </submittedName>
</protein>
<feature type="compositionally biased region" description="Basic and acidic residues" evidence="2">
    <location>
        <begin position="79"/>
        <end position="95"/>
    </location>
</feature>
<feature type="coiled-coil region" evidence="1">
    <location>
        <begin position="144"/>
        <end position="178"/>
    </location>
</feature>
<evidence type="ECO:0000259" key="3">
    <source>
        <dbReference type="Pfam" id="PF08386"/>
    </source>
</evidence>
<keyword evidence="5" id="KW-1185">Reference proteome</keyword>
<feature type="region of interest" description="Disordered" evidence="2">
    <location>
        <begin position="32"/>
        <end position="60"/>
    </location>
</feature>
<organism evidence="4 5">
    <name type="scientific">Symbiodinium microadriaticum</name>
    <name type="common">Dinoflagellate</name>
    <name type="synonym">Zooxanthella microadriatica</name>
    <dbReference type="NCBI Taxonomy" id="2951"/>
    <lineage>
        <taxon>Eukaryota</taxon>
        <taxon>Sar</taxon>
        <taxon>Alveolata</taxon>
        <taxon>Dinophyceae</taxon>
        <taxon>Suessiales</taxon>
        <taxon>Symbiodiniaceae</taxon>
        <taxon>Symbiodinium</taxon>
    </lineage>
</organism>
<dbReference type="Proteomes" id="UP000186817">
    <property type="component" value="Unassembled WGS sequence"/>
</dbReference>
<dbReference type="AlphaFoldDB" id="A0A1Q9DWH9"/>
<feature type="compositionally biased region" description="Basic residues" evidence="2">
    <location>
        <begin position="332"/>
        <end position="341"/>
    </location>
</feature>
<evidence type="ECO:0000313" key="4">
    <source>
        <dbReference type="EMBL" id="OLP99534.1"/>
    </source>
</evidence>
<keyword evidence="1" id="KW-0175">Coiled coil</keyword>
<feature type="region of interest" description="Disordered" evidence="2">
    <location>
        <begin position="79"/>
        <end position="113"/>
    </location>
</feature>
<gene>
    <name evidence="4" type="ORF">AK812_SmicGene17916</name>
</gene>
<dbReference type="InterPro" id="IPR029058">
    <property type="entry name" value="AB_hydrolase_fold"/>
</dbReference>
<dbReference type="SUPFAM" id="SSF53474">
    <property type="entry name" value="alpha/beta-Hydrolases"/>
    <property type="match status" value="1"/>
</dbReference>
<dbReference type="EMBL" id="LSRX01000358">
    <property type="protein sequence ID" value="OLP99534.1"/>
    <property type="molecule type" value="Genomic_DNA"/>
</dbReference>
<proteinExistence type="predicted"/>
<name>A0A1Q9DWH9_SYMMI</name>
<feature type="compositionally biased region" description="Basic and acidic residues" evidence="2">
    <location>
        <begin position="271"/>
        <end position="286"/>
    </location>
</feature>
<comment type="caution">
    <text evidence="4">The sequence shown here is derived from an EMBL/GenBank/DDBJ whole genome shotgun (WGS) entry which is preliminary data.</text>
</comment>
<dbReference type="InterPro" id="IPR013595">
    <property type="entry name" value="Pept_S33_TAP-like_C"/>
</dbReference>
<dbReference type="Pfam" id="PF08386">
    <property type="entry name" value="Abhydrolase_4"/>
    <property type="match status" value="1"/>
</dbReference>
<dbReference type="OrthoDB" id="425534at2759"/>
<feature type="region of interest" description="Disordered" evidence="2">
    <location>
        <begin position="271"/>
        <end position="304"/>
    </location>
</feature>
<evidence type="ECO:0000256" key="2">
    <source>
        <dbReference type="SAM" id="MobiDB-lite"/>
    </source>
</evidence>
<feature type="region of interest" description="Disordered" evidence="2">
    <location>
        <begin position="332"/>
        <end position="406"/>
    </location>
</feature>
<dbReference type="Gene3D" id="3.40.50.1820">
    <property type="entry name" value="alpha/beta hydrolase"/>
    <property type="match status" value="1"/>
</dbReference>
<sequence length="927" mass="101207">MEVPARPKIQIAAPATPPKAAAAVVKAPVVVPRPPKAPIGKAKVVQPRPKVPQFDAKEDPLEKLTEQMPQTFAGQLLKEVNEKTGEGGPGEERGPHGRGARPHRPAQIRRETGRSFERLAEKLSEKVEALATCQAELNLCQHNLDAATAEQKRLATRNEELEKANEHLSSQYQGMLQAMGPLSQSSADASQWKSAWYASEDTRRSLQTQLEEQSTKHAALMESMAREIKENAEERRASLIRTHVTAQKEKDNRITELTQELLQLREQMEAMEKAQSKPKAAVEKPKAAAAPERRRAKAAAAVPGADLTDDEIQEALQKDLPLKGLADLATRRKAGKEKPPKKPPSPRANPSAAGSKEKPPRKPPSTRANPSAVGSKDKQPAVTAVVKKDRPDLPASKRAKARRCQDQTSASYLLSWLASNPRCRTQPEDERPAEIVPHVSYQAAGVYTRYQGLEASAAKEVANRLEPEVKSNIFLFKGGNQEQYCPAILAQLLNFSTGYKLTSPSGREYNVLRFGGTIDLAQDIDQFRRAIGAPKMSIYGMSYGTAVGGSYGTVFPKYVGRLVLDGVVDPFPDVERRGELFARGITATWNGITSACDLSVLEEGEDVCPAAPLSESKALRLIQDSTHPVRASLIMKLAKLSIFKYPWPLASVTLACVEKFSSGNAADDCPDWLESIVPTVPGFKSNDTDISSNISDLISNVTDANNSDANSTSSNSTETSPRRLRREWFHLSQQALVMGTDTAGRLNEEATVRWWKESLAMQPLGTPWSLAWVVAISTWPGNARPVPPLGSASISPLVVGNLHDPNTAYTSAQLARSAFPQGHLMTWQGYGHCIGLIGPLGEMLSESYKEAEESNQLMNYTFSLAKFACVSKIQDYLETGELPLDGHTCLVPRLLDTGSTPVAKGLLFMQKLYDINVTDTDPSTEVI</sequence>
<keyword evidence="4" id="KW-0378">Hydrolase</keyword>
<reference evidence="4 5" key="1">
    <citation type="submission" date="2016-02" db="EMBL/GenBank/DDBJ databases">
        <title>Genome analysis of coral dinoflagellate symbionts highlights evolutionary adaptations to a symbiotic lifestyle.</title>
        <authorList>
            <person name="Aranda M."/>
            <person name="Li Y."/>
            <person name="Liew Y.J."/>
            <person name="Baumgarten S."/>
            <person name="Simakov O."/>
            <person name="Wilson M."/>
            <person name="Piel J."/>
            <person name="Ashoor H."/>
            <person name="Bougouffa S."/>
            <person name="Bajic V.B."/>
            <person name="Ryu T."/>
            <person name="Ravasi T."/>
            <person name="Bayer T."/>
            <person name="Micklem G."/>
            <person name="Kim H."/>
            <person name="Bhak J."/>
            <person name="Lajeunesse T.C."/>
            <person name="Voolstra C.R."/>
        </authorList>
    </citation>
    <scope>NUCLEOTIDE SEQUENCE [LARGE SCALE GENOMIC DNA]</scope>
    <source>
        <strain evidence="4 5">CCMP2467</strain>
    </source>
</reference>